<name>A0AB34KPC4_9PEZI</name>
<sequence length="187" mass="21155">MAPSTSKNANAGAAIRTNNSSVSPVIRKSRREAKRTARAEAFWKSIAAGAAARRHRTTNPPQALNVASNDTNAPPTEEEPRPSLTIHLNARERRQAERLVEQLRLAMLFLHFHLLERLEQSQPALTRPASVLFNDIYRAVRRFRVLRHPGTATKTNYDYYSSMLWKVVPRLTFDGINWDADNVAQAQ</sequence>
<comment type="caution">
    <text evidence="2">The sequence shown here is derived from an EMBL/GenBank/DDBJ whole genome shotgun (WGS) entry which is preliminary data.</text>
</comment>
<gene>
    <name evidence="2" type="ORF">WHR41_06044</name>
</gene>
<accession>A0AB34KPC4</accession>
<dbReference type="AlphaFoldDB" id="A0AB34KPC4"/>
<protein>
    <submittedName>
        <fullName evidence="2">Uncharacterized protein</fullName>
    </submittedName>
</protein>
<organism evidence="2 3">
    <name type="scientific">Cladosporium halotolerans</name>
    <dbReference type="NCBI Taxonomy" id="1052096"/>
    <lineage>
        <taxon>Eukaryota</taxon>
        <taxon>Fungi</taxon>
        <taxon>Dikarya</taxon>
        <taxon>Ascomycota</taxon>
        <taxon>Pezizomycotina</taxon>
        <taxon>Dothideomycetes</taxon>
        <taxon>Dothideomycetidae</taxon>
        <taxon>Cladosporiales</taxon>
        <taxon>Cladosporiaceae</taxon>
        <taxon>Cladosporium</taxon>
    </lineage>
</organism>
<keyword evidence="3" id="KW-1185">Reference proteome</keyword>
<proteinExistence type="predicted"/>
<feature type="compositionally biased region" description="Polar residues" evidence="1">
    <location>
        <begin position="58"/>
        <end position="74"/>
    </location>
</feature>
<evidence type="ECO:0000313" key="2">
    <source>
        <dbReference type="EMBL" id="KAL1585576.1"/>
    </source>
</evidence>
<reference evidence="2 3" key="1">
    <citation type="journal article" date="2020" name="Microbiol. Resour. Announc.">
        <title>Draft Genome Sequence of a Cladosporium Species Isolated from the Mesophotic Ascidian Didemnum maculosum.</title>
        <authorList>
            <person name="Gioti A."/>
            <person name="Siaperas R."/>
            <person name="Nikolaivits E."/>
            <person name="Le Goff G."/>
            <person name="Ouazzani J."/>
            <person name="Kotoulas G."/>
            <person name="Topakas E."/>
        </authorList>
    </citation>
    <scope>NUCLEOTIDE SEQUENCE [LARGE SCALE GENOMIC DNA]</scope>
    <source>
        <strain evidence="2 3">TM138-S3</strain>
    </source>
</reference>
<evidence type="ECO:0000256" key="1">
    <source>
        <dbReference type="SAM" id="MobiDB-lite"/>
    </source>
</evidence>
<evidence type="ECO:0000313" key="3">
    <source>
        <dbReference type="Proteomes" id="UP000803884"/>
    </source>
</evidence>
<feature type="region of interest" description="Disordered" evidence="1">
    <location>
        <begin position="49"/>
        <end position="82"/>
    </location>
</feature>
<dbReference type="GeneID" id="96007487"/>
<dbReference type="RefSeq" id="XP_069228682.1">
    <property type="nucleotide sequence ID" value="XM_069374649.1"/>
</dbReference>
<dbReference type="EMBL" id="JAAQHG020000018">
    <property type="protein sequence ID" value="KAL1585576.1"/>
    <property type="molecule type" value="Genomic_DNA"/>
</dbReference>
<feature type="region of interest" description="Disordered" evidence="1">
    <location>
        <begin position="1"/>
        <end position="34"/>
    </location>
</feature>
<dbReference type="Proteomes" id="UP000803884">
    <property type="component" value="Unassembled WGS sequence"/>
</dbReference>